<feature type="region of interest" description="Disordered" evidence="1">
    <location>
        <begin position="17"/>
        <end position="48"/>
    </location>
</feature>
<feature type="compositionally biased region" description="Low complexity" evidence="1">
    <location>
        <begin position="17"/>
        <end position="37"/>
    </location>
</feature>
<evidence type="ECO:0000313" key="3">
    <source>
        <dbReference type="Proteomes" id="UP000194450"/>
    </source>
</evidence>
<organism evidence="2 3">
    <name type="scientific">Pseudidiomarina planktonica</name>
    <dbReference type="NCBI Taxonomy" id="1323738"/>
    <lineage>
        <taxon>Bacteria</taxon>
        <taxon>Pseudomonadati</taxon>
        <taxon>Pseudomonadota</taxon>
        <taxon>Gammaproteobacteria</taxon>
        <taxon>Alteromonadales</taxon>
        <taxon>Idiomarinaceae</taxon>
        <taxon>Pseudidiomarina</taxon>
    </lineage>
</organism>
<name>A0A1Y6EIW0_9GAMM</name>
<dbReference type="EMBL" id="FXWH01000001">
    <property type="protein sequence ID" value="SMQ62565.1"/>
    <property type="molecule type" value="Genomic_DNA"/>
</dbReference>
<proteinExistence type="predicted"/>
<dbReference type="Proteomes" id="UP000194450">
    <property type="component" value="Unassembled WGS sequence"/>
</dbReference>
<evidence type="ECO:0000256" key="1">
    <source>
        <dbReference type="SAM" id="MobiDB-lite"/>
    </source>
</evidence>
<accession>A0A1Y6EIW0</accession>
<protein>
    <recommendedName>
        <fullName evidence="4">Hook-length control protein FliK</fullName>
    </recommendedName>
</protein>
<evidence type="ECO:0000313" key="2">
    <source>
        <dbReference type="EMBL" id="SMQ62565.1"/>
    </source>
</evidence>
<keyword evidence="3" id="KW-1185">Reference proteome</keyword>
<evidence type="ECO:0008006" key="4">
    <source>
        <dbReference type="Google" id="ProtNLM"/>
    </source>
</evidence>
<gene>
    <name evidence="2" type="ORF">SAMN06297229_0726</name>
</gene>
<sequence length="601" mass="63092">MADLLSQLVQALRNGGLSKPAASSAAPAAGSMPGSVAQNPAATGTGSLPPLSNPQLLAVMAVARDQLLMTIGRQQVTITPQQLPAAPQPIQLGQQVLVQQTANQLHTMLWQQVTSQLQQLQQGSRALPSLQQPVQLQPPPGNPAQLIMSGPASGKPLWQVNLSQLAPNLTRQLLASASPAAPAPTQAPAQLTLRLLPATSSAPAPQVQLQLARPGQTSVQADIPLAKLPPALIEKLIGTPARTTPLTSLNQPVTASQPAATAAAPLLTPATQNPTRALLPLQGNQLAPTELRQLIQQLASQLATAATQPATNTTAAQPAAAAATPAATLQNLLQAVATQLPQGADFTRSEALQQWVSQWFAARPVSLNPQQSLGGIGQLLLLTLAARLGQTTGQPAATTTATNNFSQNLAQWLQGQPPGPATANAAAPAANPAAANALSFANLPANTLQQLLQVLSGGLNSARFSQAILTESSRVGAPDYHILLPMGTGPQQKDAEVLIQRRLHEKKRKAEAAEDQWLFKLKMELSQYGPVLVKGKYQQSGTSIVFITENIGARVHIQERLKFLQARLDQLQVPKVELSAIRGKVPDTLREPGENSIHIQV</sequence>
<reference evidence="3" key="1">
    <citation type="submission" date="2017-04" db="EMBL/GenBank/DDBJ databases">
        <authorList>
            <person name="Varghese N."/>
            <person name="Submissions S."/>
        </authorList>
    </citation>
    <scope>NUCLEOTIDE SEQUENCE [LARGE SCALE GENOMIC DNA]</scope>
</reference>
<dbReference type="AlphaFoldDB" id="A0A1Y6EIW0"/>
<dbReference type="OrthoDB" id="6235663at2"/>
<dbReference type="RefSeq" id="WP_086433887.1">
    <property type="nucleotide sequence ID" value="NZ_FXWH01000001.1"/>
</dbReference>